<comment type="function">
    <text evidence="8 9">This protein is involved in the repair of mismatches in DNA. It is possible that it carries out the mismatch recognition step. This protein has a weak ATPase activity.</text>
</comment>
<dbReference type="Pfam" id="PF01624">
    <property type="entry name" value="MutS_I"/>
    <property type="match status" value="1"/>
</dbReference>
<dbReference type="Gene3D" id="3.30.420.110">
    <property type="entry name" value="MutS, connector domain"/>
    <property type="match status" value="1"/>
</dbReference>
<dbReference type="Gene3D" id="3.40.50.300">
    <property type="entry name" value="P-loop containing nucleotide triphosphate hydrolases"/>
    <property type="match status" value="1"/>
</dbReference>
<keyword evidence="3 9" id="KW-0547">Nucleotide-binding</keyword>
<dbReference type="KEGG" id="ebm:SG0102_09900"/>
<dbReference type="NCBIfam" id="NF003810">
    <property type="entry name" value="PRK05399.1"/>
    <property type="match status" value="1"/>
</dbReference>
<keyword evidence="13" id="KW-1185">Reference proteome</keyword>
<dbReference type="InterPro" id="IPR036187">
    <property type="entry name" value="DNA_mismatch_repair_MutS_sf"/>
</dbReference>
<dbReference type="InterPro" id="IPR036678">
    <property type="entry name" value="MutS_con_dom_sf"/>
</dbReference>
<gene>
    <name evidence="9 12" type="primary">mutS</name>
    <name evidence="12" type="ORF">SG0102_09900</name>
</gene>
<dbReference type="GO" id="GO:0005829">
    <property type="term" value="C:cytosol"/>
    <property type="evidence" value="ECO:0007669"/>
    <property type="project" value="TreeGrafter"/>
</dbReference>
<name>A0A3G9J5I9_9FIRM</name>
<dbReference type="Pfam" id="PF05188">
    <property type="entry name" value="MutS_II"/>
    <property type="match status" value="1"/>
</dbReference>
<evidence type="ECO:0000256" key="7">
    <source>
        <dbReference type="ARBA" id="ARBA00023204"/>
    </source>
</evidence>
<dbReference type="HAMAP" id="MF_00096">
    <property type="entry name" value="MutS"/>
    <property type="match status" value="1"/>
</dbReference>
<dbReference type="FunFam" id="3.40.50.300:FF:000870">
    <property type="entry name" value="MutS protein homolog 4"/>
    <property type="match status" value="1"/>
</dbReference>
<dbReference type="InterPro" id="IPR007695">
    <property type="entry name" value="DNA_mismatch_repair_MutS-lik_N"/>
</dbReference>
<proteinExistence type="inferred from homology"/>
<dbReference type="SMART" id="SM00533">
    <property type="entry name" value="MUTSd"/>
    <property type="match status" value="1"/>
</dbReference>
<evidence type="ECO:0000256" key="5">
    <source>
        <dbReference type="ARBA" id="ARBA00022840"/>
    </source>
</evidence>
<dbReference type="InterPro" id="IPR005748">
    <property type="entry name" value="DNA_mismatch_repair_MutS"/>
</dbReference>
<dbReference type="InterPro" id="IPR007696">
    <property type="entry name" value="DNA_mismatch_repair_MutS_core"/>
</dbReference>
<evidence type="ECO:0000313" key="13">
    <source>
        <dbReference type="Proteomes" id="UP000268059"/>
    </source>
</evidence>
<dbReference type="InterPro" id="IPR007860">
    <property type="entry name" value="DNA_mmatch_repair_MutS_con_dom"/>
</dbReference>
<comment type="similarity">
    <text evidence="1 9 10">Belongs to the DNA mismatch repair MutS family.</text>
</comment>
<dbReference type="GO" id="GO:0030983">
    <property type="term" value="F:mismatched DNA binding"/>
    <property type="evidence" value="ECO:0007669"/>
    <property type="project" value="InterPro"/>
</dbReference>
<protein>
    <recommendedName>
        <fullName evidence="2 9">DNA mismatch repair protein MutS</fullName>
    </recommendedName>
</protein>
<evidence type="ECO:0000256" key="10">
    <source>
        <dbReference type="RuleBase" id="RU003756"/>
    </source>
</evidence>
<dbReference type="Pfam" id="PF05190">
    <property type="entry name" value="MutS_IV"/>
    <property type="match status" value="1"/>
</dbReference>
<dbReference type="FunFam" id="1.10.1420.10:FF:000007">
    <property type="entry name" value="DNA mismatch repair protein MutS"/>
    <property type="match status" value="1"/>
</dbReference>
<dbReference type="PANTHER" id="PTHR11361:SF34">
    <property type="entry name" value="DNA MISMATCH REPAIR PROTEIN MSH1, MITOCHONDRIAL"/>
    <property type="match status" value="1"/>
</dbReference>
<evidence type="ECO:0000256" key="8">
    <source>
        <dbReference type="ARBA" id="ARBA00024647"/>
    </source>
</evidence>
<dbReference type="PROSITE" id="PS00486">
    <property type="entry name" value="DNA_MISMATCH_REPAIR_2"/>
    <property type="match status" value="1"/>
</dbReference>
<dbReference type="GO" id="GO:0005524">
    <property type="term" value="F:ATP binding"/>
    <property type="evidence" value="ECO:0007669"/>
    <property type="project" value="UniProtKB-UniRule"/>
</dbReference>
<dbReference type="GO" id="GO:0140664">
    <property type="term" value="F:ATP-dependent DNA damage sensor activity"/>
    <property type="evidence" value="ECO:0007669"/>
    <property type="project" value="InterPro"/>
</dbReference>
<evidence type="ECO:0000256" key="1">
    <source>
        <dbReference type="ARBA" id="ARBA00006271"/>
    </source>
</evidence>
<dbReference type="NCBIfam" id="TIGR01070">
    <property type="entry name" value="mutS1"/>
    <property type="match status" value="1"/>
</dbReference>
<reference evidence="12 13" key="1">
    <citation type="submission" date="2018-11" db="EMBL/GenBank/DDBJ databases">
        <title>Novel Erysipelotrichaceae bacterium isolated from small intestine of a swine.</title>
        <authorList>
            <person name="Kim J.S."/>
            <person name="Choe H."/>
            <person name="Lee Y.R."/>
            <person name="Kim K.M."/>
            <person name="Park D.S."/>
        </authorList>
    </citation>
    <scope>NUCLEOTIDE SEQUENCE [LARGE SCALE GENOMIC DNA]</scope>
    <source>
        <strain evidence="12 13">SG0102</strain>
    </source>
</reference>
<evidence type="ECO:0000256" key="4">
    <source>
        <dbReference type="ARBA" id="ARBA00022763"/>
    </source>
</evidence>
<evidence type="ECO:0000313" key="12">
    <source>
        <dbReference type="EMBL" id="BBH26056.1"/>
    </source>
</evidence>
<evidence type="ECO:0000256" key="6">
    <source>
        <dbReference type="ARBA" id="ARBA00023125"/>
    </source>
</evidence>
<dbReference type="InterPro" id="IPR045076">
    <property type="entry name" value="MutS"/>
</dbReference>
<keyword evidence="4 9" id="KW-0227">DNA damage</keyword>
<dbReference type="SMART" id="SM00534">
    <property type="entry name" value="MUTSac"/>
    <property type="match status" value="1"/>
</dbReference>
<dbReference type="SUPFAM" id="SSF48334">
    <property type="entry name" value="DNA repair protein MutS, domain III"/>
    <property type="match status" value="1"/>
</dbReference>
<dbReference type="FunFam" id="3.40.1170.10:FF:000001">
    <property type="entry name" value="DNA mismatch repair protein MutS"/>
    <property type="match status" value="1"/>
</dbReference>
<dbReference type="InterPro" id="IPR000432">
    <property type="entry name" value="DNA_mismatch_repair_MutS_C"/>
</dbReference>
<dbReference type="InParanoid" id="A0A3G9J5I9"/>
<dbReference type="GO" id="GO:0006298">
    <property type="term" value="P:mismatch repair"/>
    <property type="evidence" value="ECO:0007669"/>
    <property type="project" value="UniProtKB-UniRule"/>
</dbReference>
<dbReference type="CDD" id="cd03284">
    <property type="entry name" value="ABC_MutS1"/>
    <property type="match status" value="1"/>
</dbReference>
<keyword evidence="7 9" id="KW-0234">DNA repair</keyword>
<dbReference type="Gene3D" id="3.40.1170.10">
    <property type="entry name" value="DNA repair protein MutS, domain I"/>
    <property type="match status" value="1"/>
</dbReference>
<evidence type="ECO:0000256" key="3">
    <source>
        <dbReference type="ARBA" id="ARBA00022741"/>
    </source>
</evidence>
<sequence length="837" mass="95220">MAKKKEKYSPMMTKYLELKKDYQDAIVFYRLGDFYEMFFDDAITASKELNLALTGKNAGVKERVPMCGVPFHSATTYIEDLVKKGHKVVIVEQLEDPKQAKGLVERGVVQIVTPGTIMDLKLNEKVNHFIGALGIFDFCYTLAYADISTGEFYCMNLEKDERVLRNQIRTLDLKELVVNDDFADDSLMVTHYDNEHMSDRYKKLFEEVNDLKEIKVAVNLLNYMLETQKRDLDYIQPLAEVRQSDYVTMDPSTKKSLELTKSLSGDKYGSLLWLLDHTHSAMGGRMLKNWIENPLLDQKQIMQRLDMVEIFVNNFIERETIINMIKEVYDLEKLASRIAFGNVNARDLKWIASSLKIIPEIRHQLYALNDPVLNQLAEQLVDLSPITQIIDDAIIDNPPLVIKEGNIIKQGYSAELDEYRDLKANGQKWLTEFEEKEKERTGISKLKIGYNRVFGYYIEITKSQLNMVKDEFQYTRKQSLSNAERFITPELKEMEDKILSAQDRIVSLEYEIFSQVRQYIKGYVHQMQDVAKVVARLDCYTALAALAAKNGYMRPTFNDDHRIDIVDGRHPVVEEVISRQNYIANDCHLDAKANIMLITGPNMGGKSTYMRQVVLTAIMAQIGSFVPAKKANLPIFDQIFTRIGASDDLVSGQSTFMVEMLEANNALRYATENSLIIFDEIGRGTATYDGMALAQGIIEYIAHHIHALTLFSTHYHELTLMNENEGVKNVHASADVSHDTIKFLYKIQAGATGESYGINVAKLAKLPDEVINSANVILQSLLNNSQVSETLHQVKKQTVVVQKESEVEKALAAIDPMQLSPIDALSTLIELKKLLPE</sequence>
<keyword evidence="5 9" id="KW-0067">ATP-binding</keyword>
<dbReference type="Proteomes" id="UP000268059">
    <property type="component" value="Chromosome"/>
</dbReference>
<accession>A0A3G9J5I9</accession>
<dbReference type="Pfam" id="PF00488">
    <property type="entry name" value="MutS_V"/>
    <property type="match status" value="1"/>
</dbReference>
<dbReference type="SUPFAM" id="SSF53150">
    <property type="entry name" value="DNA repair protein MutS, domain II"/>
    <property type="match status" value="1"/>
</dbReference>
<dbReference type="InterPro" id="IPR027417">
    <property type="entry name" value="P-loop_NTPase"/>
</dbReference>
<dbReference type="GO" id="GO:0003684">
    <property type="term" value="F:damaged DNA binding"/>
    <property type="evidence" value="ECO:0007669"/>
    <property type="project" value="UniProtKB-UniRule"/>
</dbReference>
<dbReference type="Pfam" id="PF05192">
    <property type="entry name" value="MutS_III"/>
    <property type="match status" value="1"/>
</dbReference>
<feature type="binding site" evidence="9">
    <location>
        <begin position="600"/>
        <end position="607"/>
    </location>
    <ligand>
        <name>ATP</name>
        <dbReference type="ChEBI" id="CHEBI:30616"/>
    </ligand>
</feature>
<dbReference type="InterPro" id="IPR007861">
    <property type="entry name" value="DNA_mismatch_repair_MutS_clamp"/>
</dbReference>
<organism evidence="12 13">
    <name type="scientific">Intestinibaculum porci</name>
    <dbReference type="NCBI Taxonomy" id="2487118"/>
    <lineage>
        <taxon>Bacteria</taxon>
        <taxon>Bacillati</taxon>
        <taxon>Bacillota</taxon>
        <taxon>Erysipelotrichia</taxon>
        <taxon>Erysipelotrichales</taxon>
        <taxon>Erysipelotrichaceae</taxon>
        <taxon>Intestinibaculum</taxon>
    </lineage>
</organism>
<dbReference type="RefSeq" id="WP_125118963.1">
    <property type="nucleotide sequence ID" value="NZ_AP019309.1"/>
</dbReference>
<dbReference type="PANTHER" id="PTHR11361">
    <property type="entry name" value="DNA MISMATCH REPAIR PROTEIN MUTS FAMILY MEMBER"/>
    <property type="match status" value="1"/>
</dbReference>
<dbReference type="AlphaFoldDB" id="A0A3G9J5I9"/>
<dbReference type="FunCoup" id="A0A3G9J5I9">
    <property type="interactions" value="360"/>
</dbReference>
<evidence type="ECO:0000256" key="2">
    <source>
        <dbReference type="ARBA" id="ARBA00021982"/>
    </source>
</evidence>
<evidence type="ECO:0000256" key="9">
    <source>
        <dbReference type="HAMAP-Rule" id="MF_00096"/>
    </source>
</evidence>
<dbReference type="OrthoDB" id="9802448at2"/>
<dbReference type="InterPro" id="IPR016151">
    <property type="entry name" value="DNA_mismatch_repair_MutS_N"/>
</dbReference>
<dbReference type="PIRSF" id="PIRSF037677">
    <property type="entry name" value="DNA_mis_repair_Msh6"/>
    <property type="match status" value="1"/>
</dbReference>
<feature type="domain" description="DNA mismatch repair proteins mutS family" evidence="11">
    <location>
        <begin position="674"/>
        <end position="690"/>
    </location>
</feature>
<dbReference type="Gene3D" id="1.10.1420.10">
    <property type="match status" value="2"/>
</dbReference>
<keyword evidence="6 9" id="KW-0238">DNA-binding</keyword>
<dbReference type="InterPro" id="IPR017261">
    <property type="entry name" value="DNA_mismatch_repair_MutS/MSH"/>
</dbReference>
<dbReference type="SUPFAM" id="SSF55271">
    <property type="entry name" value="DNA repair protein MutS, domain I"/>
    <property type="match status" value="1"/>
</dbReference>
<dbReference type="EMBL" id="AP019309">
    <property type="protein sequence ID" value="BBH26056.1"/>
    <property type="molecule type" value="Genomic_DNA"/>
</dbReference>
<evidence type="ECO:0000259" key="11">
    <source>
        <dbReference type="PROSITE" id="PS00486"/>
    </source>
</evidence>
<dbReference type="SUPFAM" id="SSF52540">
    <property type="entry name" value="P-loop containing nucleoside triphosphate hydrolases"/>
    <property type="match status" value="1"/>
</dbReference>